<evidence type="ECO:0000256" key="3">
    <source>
        <dbReference type="ARBA" id="ARBA00004680"/>
    </source>
</evidence>
<dbReference type="GO" id="GO:0006096">
    <property type="term" value="P:glycolytic process"/>
    <property type="evidence" value="ECO:0007669"/>
    <property type="project" value="UniProtKB-KW"/>
</dbReference>
<evidence type="ECO:0000256" key="1">
    <source>
        <dbReference type="ARBA" id="ARBA00000474"/>
    </source>
</evidence>
<dbReference type="PANTHER" id="PTHR21139">
    <property type="entry name" value="TRIOSEPHOSPHATE ISOMERASE"/>
    <property type="match status" value="1"/>
</dbReference>
<evidence type="ECO:0000256" key="2">
    <source>
        <dbReference type="ARBA" id="ARBA00004496"/>
    </source>
</evidence>
<gene>
    <name evidence="13" type="ORF">K2173_005909</name>
</gene>
<dbReference type="GO" id="GO:0046166">
    <property type="term" value="P:glyceraldehyde-3-phosphate biosynthetic process"/>
    <property type="evidence" value="ECO:0007669"/>
    <property type="project" value="TreeGrafter"/>
</dbReference>
<comment type="subunit">
    <text evidence="6">Homodimer.</text>
</comment>
<keyword evidence="10" id="KW-0324">Glycolysis</keyword>
<name>A0AAV8U5S1_9ROSI</name>
<protein>
    <recommendedName>
        <fullName evidence="12">Triosephosphate isomerase, cytosolic</fullName>
        <ecNumber evidence="7">5.3.1.1</ecNumber>
    </recommendedName>
</protein>
<evidence type="ECO:0000256" key="7">
    <source>
        <dbReference type="ARBA" id="ARBA00011940"/>
    </source>
</evidence>
<evidence type="ECO:0000313" key="14">
    <source>
        <dbReference type="Proteomes" id="UP001159364"/>
    </source>
</evidence>
<evidence type="ECO:0000256" key="4">
    <source>
        <dbReference type="ARBA" id="ARBA00004742"/>
    </source>
</evidence>
<reference evidence="13 14" key="1">
    <citation type="submission" date="2021-09" db="EMBL/GenBank/DDBJ databases">
        <title>Genomic insights and catalytic innovation underlie evolution of tropane alkaloids biosynthesis.</title>
        <authorList>
            <person name="Wang Y.-J."/>
            <person name="Tian T."/>
            <person name="Huang J.-P."/>
            <person name="Huang S.-X."/>
        </authorList>
    </citation>
    <scope>NUCLEOTIDE SEQUENCE [LARGE SCALE GENOMIC DNA]</scope>
    <source>
        <strain evidence="13">KIB-2018</strain>
        <tissue evidence="13">Leaf</tissue>
    </source>
</reference>
<dbReference type="Gene3D" id="3.20.20.70">
    <property type="entry name" value="Aldolase class I"/>
    <property type="match status" value="1"/>
</dbReference>
<comment type="pathway">
    <text evidence="4">Carbohydrate biosynthesis; gluconeogenesis.</text>
</comment>
<accession>A0AAV8U5S1</accession>
<dbReference type="PROSITE" id="PS00171">
    <property type="entry name" value="TIM_1"/>
    <property type="match status" value="1"/>
</dbReference>
<dbReference type="PANTHER" id="PTHR21139:SF34">
    <property type="entry name" value="TRIOSEPHOSPHATE ISOMERASE, CYTOSOLIC"/>
    <property type="match status" value="1"/>
</dbReference>
<evidence type="ECO:0000256" key="10">
    <source>
        <dbReference type="ARBA" id="ARBA00023152"/>
    </source>
</evidence>
<evidence type="ECO:0000256" key="6">
    <source>
        <dbReference type="ARBA" id="ARBA00011738"/>
    </source>
</evidence>
<comment type="similarity">
    <text evidence="5">Belongs to the triosephosphate isomerase family.</text>
</comment>
<proteinExistence type="inferred from homology"/>
<evidence type="ECO:0000256" key="12">
    <source>
        <dbReference type="ARBA" id="ARBA00039870"/>
    </source>
</evidence>
<dbReference type="Pfam" id="PF00121">
    <property type="entry name" value="TIM"/>
    <property type="match status" value="1"/>
</dbReference>
<dbReference type="InterPro" id="IPR000652">
    <property type="entry name" value="Triosephosphate_isomerase"/>
</dbReference>
<dbReference type="InterPro" id="IPR035990">
    <property type="entry name" value="TIM_sf"/>
</dbReference>
<dbReference type="SUPFAM" id="SSF51351">
    <property type="entry name" value="Triosephosphate isomerase (TIM)"/>
    <property type="match status" value="1"/>
</dbReference>
<dbReference type="Proteomes" id="UP001159364">
    <property type="component" value="Linkage Group LG01"/>
</dbReference>
<dbReference type="GO" id="GO:0019563">
    <property type="term" value="P:glycerol catabolic process"/>
    <property type="evidence" value="ECO:0007669"/>
    <property type="project" value="TreeGrafter"/>
</dbReference>
<evidence type="ECO:0000256" key="5">
    <source>
        <dbReference type="ARBA" id="ARBA00007422"/>
    </source>
</evidence>
<keyword evidence="8" id="KW-0312">Gluconeogenesis</keyword>
<sequence length="136" mass="15213">MFFFGCFSCFNGTNEEVKKIVTTLNEAEVPSQDVVDKITNWANIVLAYEPVWAIGTGKVATPAQAQEVIGGLRYTVEIIFGSELVVLYGIKQQYCKSIGVEYCIFLILCGCCLDRTILQKNNMTCLDLVQRVDIRL</sequence>
<dbReference type="AlphaFoldDB" id="A0AAV8U5S1"/>
<dbReference type="InterPro" id="IPR013785">
    <property type="entry name" value="Aldolase_TIM"/>
</dbReference>
<comment type="catalytic activity">
    <reaction evidence="1">
        <text>D-glyceraldehyde 3-phosphate = dihydroxyacetone phosphate</text>
        <dbReference type="Rhea" id="RHEA:18585"/>
        <dbReference type="ChEBI" id="CHEBI:57642"/>
        <dbReference type="ChEBI" id="CHEBI:59776"/>
        <dbReference type="EC" id="5.3.1.1"/>
    </reaction>
</comment>
<evidence type="ECO:0000313" key="13">
    <source>
        <dbReference type="EMBL" id="KAJ8773663.1"/>
    </source>
</evidence>
<keyword evidence="11" id="KW-0413">Isomerase</keyword>
<keyword evidence="14" id="KW-1185">Reference proteome</keyword>
<organism evidence="13 14">
    <name type="scientific">Erythroxylum novogranatense</name>
    <dbReference type="NCBI Taxonomy" id="1862640"/>
    <lineage>
        <taxon>Eukaryota</taxon>
        <taxon>Viridiplantae</taxon>
        <taxon>Streptophyta</taxon>
        <taxon>Embryophyta</taxon>
        <taxon>Tracheophyta</taxon>
        <taxon>Spermatophyta</taxon>
        <taxon>Magnoliopsida</taxon>
        <taxon>eudicotyledons</taxon>
        <taxon>Gunneridae</taxon>
        <taxon>Pentapetalae</taxon>
        <taxon>rosids</taxon>
        <taxon>fabids</taxon>
        <taxon>Malpighiales</taxon>
        <taxon>Erythroxylaceae</taxon>
        <taxon>Erythroxylum</taxon>
    </lineage>
</organism>
<evidence type="ECO:0000256" key="8">
    <source>
        <dbReference type="ARBA" id="ARBA00022432"/>
    </source>
</evidence>
<dbReference type="PROSITE" id="PS51440">
    <property type="entry name" value="TIM_2"/>
    <property type="match status" value="1"/>
</dbReference>
<comment type="pathway">
    <text evidence="3">Carbohydrate degradation; glycolysis; D-glyceraldehyde 3-phosphate from glycerone phosphate: step 1/1.</text>
</comment>
<comment type="subcellular location">
    <subcellularLocation>
        <location evidence="2">Cytoplasm</location>
    </subcellularLocation>
</comment>
<comment type="caution">
    <text evidence="13">The sequence shown here is derived from an EMBL/GenBank/DDBJ whole genome shotgun (WGS) entry which is preliminary data.</text>
</comment>
<dbReference type="EMBL" id="JAIWQS010000001">
    <property type="protein sequence ID" value="KAJ8773663.1"/>
    <property type="molecule type" value="Genomic_DNA"/>
</dbReference>
<dbReference type="EC" id="5.3.1.1" evidence="7"/>
<dbReference type="GO" id="GO:0005829">
    <property type="term" value="C:cytosol"/>
    <property type="evidence" value="ECO:0007669"/>
    <property type="project" value="TreeGrafter"/>
</dbReference>
<dbReference type="GO" id="GO:0004807">
    <property type="term" value="F:triose-phosphate isomerase activity"/>
    <property type="evidence" value="ECO:0007669"/>
    <property type="project" value="UniProtKB-EC"/>
</dbReference>
<dbReference type="InterPro" id="IPR020861">
    <property type="entry name" value="Triosephosphate_isomerase_AS"/>
</dbReference>
<evidence type="ECO:0000256" key="9">
    <source>
        <dbReference type="ARBA" id="ARBA00022490"/>
    </source>
</evidence>
<dbReference type="GO" id="GO:0006094">
    <property type="term" value="P:gluconeogenesis"/>
    <property type="evidence" value="ECO:0007669"/>
    <property type="project" value="UniProtKB-KW"/>
</dbReference>
<evidence type="ECO:0000256" key="11">
    <source>
        <dbReference type="ARBA" id="ARBA00023235"/>
    </source>
</evidence>
<keyword evidence="9" id="KW-0963">Cytoplasm</keyword>